<accession>A0AAW9HIC3</accession>
<sequence length="308" mass="34945">MNIYSKISKYISDSDAMVDFVQLPADGNYQKVELNLHTINNLIKNCIREKISSRNKFILLWGPCRVGSTALLNVFGECRLPAYYQPIKVLLREILDSGNIKTDLPQFEDISVIKETSGPYTIAESIFNPLSVLIQSGVSPEKIALVVMHRKADDMLDSWVRKWASLTKKESLYANFLLSHLNEKRIKCTALQYGIKSFDYYSKGVGDCTNDLSKLFTGLELPQLYKEDSISGWKEIDPDKGSYNSVSFPNEPQQFEVKNLHTPVSNYGESFSTIAGMNKKPIDRSIFITEELKELYPRAVDYLYGFGA</sequence>
<evidence type="ECO:0000313" key="1">
    <source>
        <dbReference type="EMBL" id="MDY4379455.1"/>
    </source>
</evidence>
<reference evidence="1" key="1">
    <citation type="submission" date="2023-11" db="EMBL/GenBank/DDBJ databases">
        <title>Comparative genomics revealed phylogeny of phytopathogenic Pectobacterium aroidearum based on whole-genome sequencing and function of putative horizontal acquire islands in P. aroidearum PccS1.</title>
        <authorList>
            <person name="Fan J."/>
            <person name="Yang L."/>
        </authorList>
    </citation>
    <scope>NUCLEOTIDE SEQUENCE</scope>
    <source>
        <strain evidence="1">NJAU140</strain>
    </source>
</reference>
<comment type="caution">
    <text evidence="1">The sequence shown here is derived from an EMBL/GenBank/DDBJ whole genome shotgun (WGS) entry which is preliminary data.</text>
</comment>
<dbReference type="EMBL" id="JAXHOZ010000067">
    <property type="protein sequence ID" value="MDY4379455.1"/>
    <property type="molecule type" value="Genomic_DNA"/>
</dbReference>
<protein>
    <recommendedName>
        <fullName evidence="3">Sulfotransferase family protein</fullName>
    </recommendedName>
</protein>
<evidence type="ECO:0000313" key="2">
    <source>
        <dbReference type="Proteomes" id="UP001269968"/>
    </source>
</evidence>
<dbReference type="RefSeq" id="WP_320714813.1">
    <property type="nucleotide sequence ID" value="NZ_JAXHOZ010000067.1"/>
</dbReference>
<proteinExistence type="predicted"/>
<gene>
    <name evidence="1" type="ORF">SOV92_16770</name>
</gene>
<dbReference type="Proteomes" id="UP001269968">
    <property type="component" value="Unassembled WGS sequence"/>
</dbReference>
<dbReference type="AlphaFoldDB" id="A0AAW9HIC3"/>
<name>A0AAW9HIC3_9GAMM</name>
<organism evidence="1 2">
    <name type="scientific">Pectobacterium brasiliense</name>
    <dbReference type="NCBI Taxonomy" id="180957"/>
    <lineage>
        <taxon>Bacteria</taxon>
        <taxon>Pseudomonadati</taxon>
        <taxon>Pseudomonadota</taxon>
        <taxon>Gammaproteobacteria</taxon>
        <taxon>Enterobacterales</taxon>
        <taxon>Pectobacteriaceae</taxon>
        <taxon>Pectobacterium</taxon>
    </lineage>
</organism>
<evidence type="ECO:0008006" key="3">
    <source>
        <dbReference type="Google" id="ProtNLM"/>
    </source>
</evidence>